<dbReference type="OrthoDB" id="5809921at2"/>
<reference evidence="3 4" key="1">
    <citation type="submission" date="2013-09" db="EMBL/GenBank/DDBJ databases">
        <authorList>
            <person name="Durkin A.S."/>
            <person name="Haft D.R."/>
            <person name="McCorrison J."/>
            <person name="Torralba M."/>
            <person name="Gillis M."/>
            <person name="Haft D.H."/>
            <person name="Methe B."/>
            <person name="Sutton G."/>
            <person name="Nelson K.E."/>
        </authorList>
    </citation>
    <scope>NUCLEOTIDE SEQUENCE [LARGE SCALE GENOMIC DNA]</scope>
    <source>
        <strain evidence="3 4">BV3C16-1</strain>
    </source>
</reference>
<dbReference type="InterPro" id="IPR043797">
    <property type="entry name" value="MupG_N"/>
</dbReference>
<dbReference type="Gene3D" id="2.40.100.10">
    <property type="entry name" value="Cyclophilin-like"/>
    <property type="match status" value="1"/>
</dbReference>
<comment type="caution">
    <text evidence="3">The sequence shown here is derived from an EMBL/GenBank/DDBJ whole genome shotgun (WGS) entry which is preliminary data.</text>
</comment>
<dbReference type="Proteomes" id="UP000017090">
    <property type="component" value="Unassembled WGS sequence"/>
</dbReference>
<evidence type="ECO:0000313" key="3">
    <source>
        <dbReference type="EMBL" id="ERT62503.1"/>
    </source>
</evidence>
<evidence type="ECO:0000259" key="1">
    <source>
        <dbReference type="Pfam" id="PF05913"/>
    </source>
</evidence>
<protein>
    <submittedName>
        <fullName evidence="3">PF05913 family protein</fullName>
    </submittedName>
</protein>
<feature type="domain" description="6-phospho-N-acetylmuramidase N-terminal" evidence="2">
    <location>
        <begin position="3"/>
        <end position="232"/>
    </location>
</feature>
<dbReference type="InterPro" id="IPR013785">
    <property type="entry name" value="Aldolase_TIM"/>
</dbReference>
<sequence length="368" mass="40886">MRTGLSLYPGLDSTATLEKTLSLACTYGIDRLFLSLHIPEADTTKLRCDLQKILRRARENRLDVIADISPETAAFLGFDEVTPQALLACGITTARLDAGFTPAQTTYFSKCMTVQLNASTIREDDLLALRAAGADFSHIDSLHNFYPRPFTGLSPAFTAQQTALLHRYGIHVGAFIAGMNTKRAPLYEGLPTVEDHRSWETLRAVRHLSALQLDTVFIGDSAPTAEEVNTLGNVAPMDADTVVLRIQMHSDAPHLRRLLQRTFTLRPDRSAYVLRTAGSRALTGDIPILPAGPHRRRQRGDITIDNQGFGRYMGEVEIVLTDLPVEERTNIVASVLAEDLPLLDAAPYKKKIIFQWQQLKKHRDIIFA</sequence>
<dbReference type="EMBL" id="AWXA01000004">
    <property type="protein sequence ID" value="ERT62503.1"/>
    <property type="molecule type" value="Genomic_DNA"/>
</dbReference>
<accession>U7UVK7</accession>
<dbReference type="PANTHER" id="PTHR38435">
    <property type="match status" value="1"/>
</dbReference>
<dbReference type="STRING" id="1111454.HMPREF1250_1336"/>
<proteinExistence type="predicted"/>
<dbReference type="InterPro" id="IPR043894">
    <property type="entry name" value="MupG_C"/>
</dbReference>
<dbReference type="Pfam" id="PF19200">
    <property type="entry name" value="MupG_N"/>
    <property type="match status" value="1"/>
</dbReference>
<dbReference type="Pfam" id="PF05913">
    <property type="entry name" value="MupG_C"/>
    <property type="match status" value="1"/>
</dbReference>
<organism evidence="3 4">
    <name type="scientific">Megasphaera vaginalis</name>
    <name type="common">ex Srinivasan et al. 2021</name>
    <dbReference type="NCBI Taxonomy" id="1111454"/>
    <lineage>
        <taxon>Bacteria</taxon>
        <taxon>Bacillati</taxon>
        <taxon>Bacillota</taxon>
        <taxon>Negativicutes</taxon>
        <taxon>Veillonellales</taxon>
        <taxon>Veillonellaceae</taxon>
        <taxon>Megasphaera</taxon>
    </lineage>
</organism>
<dbReference type="RefSeq" id="WP_023052677.1">
    <property type="nucleotide sequence ID" value="NZ_AWXA01000004.1"/>
</dbReference>
<dbReference type="PANTHER" id="PTHR38435:SF2">
    <property type="entry name" value="DUF871 DOMAIN-CONTAINING PROTEIN"/>
    <property type="match status" value="1"/>
</dbReference>
<dbReference type="InterPro" id="IPR029000">
    <property type="entry name" value="Cyclophilin-like_dom_sf"/>
</dbReference>
<evidence type="ECO:0000313" key="4">
    <source>
        <dbReference type="Proteomes" id="UP000017090"/>
    </source>
</evidence>
<name>U7UVK7_9FIRM</name>
<dbReference type="Gene3D" id="3.20.20.70">
    <property type="entry name" value="Aldolase class I"/>
    <property type="match status" value="1"/>
</dbReference>
<gene>
    <name evidence="3" type="ORF">HMPREF1250_1336</name>
</gene>
<dbReference type="InterPro" id="IPR008589">
    <property type="entry name" value="MupG"/>
</dbReference>
<dbReference type="SUPFAM" id="SSF51445">
    <property type="entry name" value="(Trans)glycosidases"/>
    <property type="match status" value="1"/>
</dbReference>
<dbReference type="InterPro" id="IPR017853">
    <property type="entry name" value="GH"/>
</dbReference>
<dbReference type="eggNOG" id="COG3589">
    <property type="taxonomic scope" value="Bacteria"/>
</dbReference>
<feature type="domain" description="6-phospho-N-acetylmuramidase C-terminal" evidence="1">
    <location>
        <begin position="243"/>
        <end position="346"/>
    </location>
</feature>
<evidence type="ECO:0000259" key="2">
    <source>
        <dbReference type="Pfam" id="PF19200"/>
    </source>
</evidence>
<dbReference type="PATRIC" id="fig|1111454.3.peg.159"/>
<dbReference type="SUPFAM" id="SSF50891">
    <property type="entry name" value="Cyclophilin-like"/>
    <property type="match status" value="1"/>
</dbReference>
<dbReference type="AlphaFoldDB" id="U7UVK7"/>
<keyword evidence="4" id="KW-1185">Reference proteome</keyword>